<gene>
    <name evidence="1" type="ORF">PECUL_23A059603</name>
</gene>
<reference evidence="1" key="1">
    <citation type="submission" date="2022-03" db="EMBL/GenBank/DDBJ databases">
        <authorList>
            <person name="Alioto T."/>
            <person name="Alioto T."/>
            <person name="Gomez Garrido J."/>
        </authorList>
    </citation>
    <scope>NUCLEOTIDE SEQUENCE</scope>
</reference>
<sequence>MASLIEEPYHSFREVSLSDEGAYDARALSRPAHLSAKPAVTVEKLRDILDELRRNIAADIGLFREEIRGVSARLQNTEPNTAAQET</sequence>
<evidence type="ECO:0000313" key="1">
    <source>
        <dbReference type="EMBL" id="CAH2252150.1"/>
    </source>
</evidence>
<dbReference type="Proteomes" id="UP001295444">
    <property type="component" value="Chromosome 02"/>
</dbReference>
<accession>A0AAD1RG00</accession>
<proteinExistence type="predicted"/>
<protein>
    <submittedName>
        <fullName evidence="1">Uncharacterized protein</fullName>
    </submittedName>
</protein>
<evidence type="ECO:0000313" key="2">
    <source>
        <dbReference type="Proteomes" id="UP001295444"/>
    </source>
</evidence>
<dbReference type="EMBL" id="OW240913">
    <property type="protein sequence ID" value="CAH2252150.1"/>
    <property type="molecule type" value="Genomic_DNA"/>
</dbReference>
<dbReference type="AlphaFoldDB" id="A0AAD1RG00"/>
<keyword evidence="2" id="KW-1185">Reference proteome</keyword>
<name>A0AAD1RG00_PELCU</name>
<organism evidence="1 2">
    <name type="scientific">Pelobates cultripes</name>
    <name type="common">Western spadefoot toad</name>
    <dbReference type="NCBI Taxonomy" id="61616"/>
    <lineage>
        <taxon>Eukaryota</taxon>
        <taxon>Metazoa</taxon>
        <taxon>Chordata</taxon>
        <taxon>Craniata</taxon>
        <taxon>Vertebrata</taxon>
        <taxon>Euteleostomi</taxon>
        <taxon>Amphibia</taxon>
        <taxon>Batrachia</taxon>
        <taxon>Anura</taxon>
        <taxon>Pelobatoidea</taxon>
        <taxon>Pelobatidae</taxon>
        <taxon>Pelobates</taxon>
    </lineage>
</organism>